<evidence type="ECO:0000256" key="3">
    <source>
        <dbReference type="ARBA" id="ARBA00022801"/>
    </source>
</evidence>
<name>A0AAV1D1Z4_OLDCO</name>
<dbReference type="GO" id="GO:0016020">
    <property type="term" value="C:membrane"/>
    <property type="evidence" value="ECO:0007669"/>
    <property type="project" value="TreeGrafter"/>
</dbReference>
<dbReference type="PANTHER" id="PTHR22726">
    <property type="entry name" value="METALLOENDOPEPTIDASE OMA1"/>
    <property type="match status" value="1"/>
</dbReference>
<gene>
    <name evidence="8" type="ORF">OLC1_LOCUS11156</name>
</gene>
<evidence type="ECO:0000256" key="5">
    <source>
        <dbReference type="ARBA" id="ARBA00023049"/>
    </source>
</evidence>
<dbReference type="PANTHER" id="PTHR22726:SF1">
    <property type="entry name" value="METALLOENDOPEPTIDASE OMA1, MITOCHONDRIAL"/>
    <property type="match status" value="1"/>
</dbReference>
<dbReference type="InterPro" id="IPR051156">
    <property type="entry name" value="Mito/Outer_Membr_Metalloprot"/>
</dbReference>
<accession>A0AAV1D1Z4</accession>
<evidence type="ECO:0000256" key="1">
    <source>
        <dbReference type="ARBA" id="ARBA00022670"/>
    </source>
</evidence>
<dbReference type="Proteomes" id="UP001161247">
    <property type="component" value="Chromosome 4"/>
</dbReference>
<dbReference type="GO" id="GO:0004222">
    <property type="term" value="F:metalloendopeptidase activity"/>
    <property type="evidence" value="ECO:0007669"/>
    <property type="project" value="InterPro"/>
</dbReference>
<dbReference type="GO" id="GO:0051603">
    <property type="term" value="P:proteolysis involved in protein catabolic process"/>
    <property type="evidence" value="ECO:0007669"/>
    <property type="project" value="TreeGrafter"/>
</dbReference>
<keyword evidence="1 6" id="KW-0645">Protease</keyword>
<dbReference type="GO" id="GO:0046872">
    <property type="term" value="F:metal ion binding"/>
    <property type="evidence" value="ECO:0007669"/>
    <property type="project" value="UniProtKB-KW"/>
</dbReference>
<evidence type="ECO:0000256" key="2">
    <source>
        <dbReference type="ARBA" id="ARBA00022723"/>
    </source>
</evidence>
<evidence type="ECO:0000259" key="7">
    <source>
        <dbReference type="Pfam" id="PF01435"/>
    </source>
</evidence>
<evidence type="ECO:0000256" key="4">
    <source>
        <dbReference type="ARBA" id="ARBA00022833"/>
    </source>
</evidence>
<feature type="domain" description="Peptidase M48" evidence="7">
    <location>
        <begin position="2"/>
        <end position="52"/>
    </location>
</feature>
<keyword evidence="2" id="KW-0479">Metal-binding</keyword>
<sequence length="84" mass="9563">MEADRIGVMLMAAAGYDPAEAPKFQEKHGDARDDFLTSTHPSGKKRAKALREDQVMKKAKYLYDQARARTNPGVRFRIWPNVKN</sequence>
<protein>
    <submittedName>
        <fullName evidence="8">OLC1v1038968C1</fullName>
    </submittedName>
</protein>
<keyword evidence="4 6" id="KW-0862">Zinc</keyword>
<keyword evidence="5 6" id="KW-0482">Metalloprotease</keyword>
<evidence type="ECO:0000313" key="9">
    <source>
        <dbReference type="Proteomes" id="UP001161247"/>
    </source>
</evidence>
<comment type="cofactor">
    <cofactor evidence="6">
        <name>Zn(2+)</name>
        <dbReference type="ChEBI" id="CHEBI:29105"/>
    </cofactor>
    <text evidence="6">Binds 1 zinc ion per subunit.</text>
</comment>
<reference evidence="8" key="1">
    <citation type="submission" date="2023-03" db="EMBL/GenBank/DDBJ databases">
        <authorList>
            <person name="Julca I."/>
        </authorList>
    </citation>
    <scope>NUCLEOTIDE SEQUENCE</scope>
</reference>
<comment type="similarity">
    <text evidence="6">Belongs to the peptidase M48 family.</text>
</comment>
<evidence type="ECO:0000256" key="6">
    <source>
        <dbReference type="RuleBase" id="RU003983"/>
    </source>
</evidence>
<keyword evidence="9" id="KW-1185">Reference proteome</keyword>
<dbReference type="AlphaFoldDB" id="A0AAV1D1Z4"/>
<proteinExistence type="inferred from homology"/>
<evidence type="ECO:0000313" key="8">
    <source>
        <dbReference type="EMBL" id="CAI9101603.1"/>
    </source>
</evidence>
<dbReference type="Pfam" id="PF01435">
    <property type="entry name" value="Peptidase_M48"/>
    <property type="match status" value="1"/>
</dbReference>
<organism evidence="8 9">
    <name type="scientific">Oldenlandia corymbosa var. corymbosa</name>
    <dbReference type="NCBI Taxonomy" id="529605"/>
    <lineage>
        <taxon>Eukaryota</taxon>
        <taxon>Viridiplantae</taxon>
        <taxon>Streptophyta</taxon>
        <taxon>Embryophyta</taxon>
        <taxon>Tracheophyta</taxon>
        <taxon>Spermatophyta</taxon>
        <taxon>Magnoliopsida</taxon>
        <taxon>eudicotyledons</taxon>
        <taxon>Gunneridae</taxon>
        <taxon>Pentapetalae</taxon>
        <taxon>asterids</taxon>
        <taxon>lamiids</taxon>
        <taxon>Gentianales</taxon>
        <taxon>Rubiaceae</taxon>
        <taxon>Rubioideae</taxon>
        <taxon>Spermacoceae</taxon>
        <taxon>Hedyotis-Oldenlandia complex</taxon>
        <taxon>Oldenlandia</taxon>
    </lineage>
</organism>
<dbReference type="EMBL" id="OX459121">
    <property type="protein sequence ID" value="CAI9101603.1"/>
    <property type="molecule type" value="Genomic_DNA"/>
</dbReference>
<dbReference type="InterPro" id="IPR001915">
    <property type="entry name" value="Peptidase_M48"/>
</dbReference>
<keyword evidence="3 6" id="KW-0378">Hydrolase</keyword>